<proteinExistence type="predicted"/>
<accession>A0A645HXA4</accession>
<comment type="caution">
    <text evidence="1">The sequence shown here is derived from an EMBL/GenBank/DDBJ whole genome shotgun (WGS) entry which is preliminary data.</text>
</comment>
<dbReference type="AlphaFoldDB" id="A0A645HXA4"/>
<name>A0A645HXA4_9ZZZZ</name>
<reference evidence="1" key="1">
    <citation type="submission" date="2019-08" db="EMBL/GenBank/DDBJ databases">
        <authorList>
            <person name="Kucharzyk K."/>
            <person name="Murdoch R.W."/>
            <person name="Higgins S."/>
            <person name="Loffler F."/>
        </authorList>
    </citation>
    <scope>NUCLEOTIDE SEQUENCE</scope>
</reference>
<dbReference type="EMBL" id="VSSQ01101316">
    <property type="protein sequence ID" value="MPN43122.1"/>
    <property type="molecule type" value="Genomic_DNA"/>
</dbReference>
<protein>
    <submittedName>
        <fullName evidence="1">Uncharacterized protein</fullName>
    </submittedName>
</protein>
<evidence type="ECO:0000313" key="1">
    <source>
        <dbReference type="EMBL" id="MPN43122.1"/>
    </source>
</evidence>
<gene>
    <name evidence="1" type="ORF">SDC9_190681</name>
</gene>
<organism evidence="1">
    <name type="scientific">bioreactor metagenome</name>
    <dbReference type="NCBI Taxonomy" id="1076179"/>
    <lineage>
        <taxon>unclassified sequences</taxon>
        <taxon>metagenomes</taxon>
        <taxon>ecological metagenomes</taxon>
    </lineage>
</organism>
<sequence>MLIVVPSSFSINGAHALIVVSVPLPGPKGITISIGLSNFHAPEAPSAGAGVASFLLHPMIERDKTSAIVANKNLFFIFILLLKL</sequence>